<dbReference type="AlphaFoldDB" id="D6WZY1"/>
<proteinExistence type="predicted"/>
<evidence type="ECO:0000313" key="1">
    <source>
        <dbReference type="EMBL" id="EFA10494.1"/>
    </source>
</evidence>
<gene>
    <name evidence="1" type="primary">GLEAN_12742</name>
    <name evidence="1" type="ORF">TcasGA2_TC012742</name>
</gene>
<evidence type="ECO:0000313" key="2">
    <source>
        <dbReference type="Proteomes" id="UP000007266"/>
    </source>
</evidence>
<protein>
    <submittedName>
        <fullName evidence="1">Uncharacterized protein</fullName>
    </submittedName>
</protein>
<name>D6WZY1_TRICA</name>
<reference evidence="1 2" key="2">
    <citation type="journal article" date="2010" name="Nucleic Acids Res.">
        <title>BeetleBase in 2010: revisions to provide comprehensive genomic information for Tribolium castaneum.</title>
        <authorList>
            <person name="Kim H.S."/>
            <person name="Murphy T."/>
            <person name="Xia J."/>
            <person name="Caragea D."/>
            <person name="Park Y."/>
            <person name="Beeman R.W."/>
            <person name="Lorenzen M.D."/>
            <person name="Butcher S."/>
            <person name="Manak J.R."/>
            <person name="Brown S.J."/>
        </authorList>
    </citation>
    <scope>GENOME REANNOTATION</scope>
    <source>
        <strain evidence="1 2">Georgia GA2</strain>
    </source>
</reference>
<accession>D6WZY1</accession>
<dbReference type="Proteomes" id="UP000007266">
    <property type="component" value="Linkage group 9"/>
</dbReference>
<organism evidence="1 2">
    <name type="scientific">Tribolium castaneum</name>
    <name type="common">Red flour beetle</name>
    <dbReference type="NCBI Taxonomy" id="7070"/>
    <lineage>
        <taxon>Eukaryota</taxon>
        <taxon>Metazoa</taxon>
        <taxon>Ecdysozoa</taxon>
        <taxon>Arthropoda</taxon>
        <taxon>Hexapoda</taxon>
        <taxon>Insecta</taxon>
        <taxon>Pterygota</taxon>
        <taxon>Neoptera</taxon>
        <taxon>Endopterygota</taxon>
        <taxon>Coleoptera</taxon>
        <taxon>Polyphaga</taxon>
        <taxon>Cucujiformia</taxon>
        <taxon>Tenebrionidae</taxon>
        <taxon>Tenebrionidae incertae sedis</taxon>
        <taxon>Tribolium</taxon>
    </lineage>
</organism>
<dbReference type="EMBL" id="KQ971372">
    <property type="protein sequence ID" value="EFA10494.1"/>
    <property type="molecule type" value="Genomic_DNA"/>
</dbReference>
<dbReference type="InParanoid" id="D6WZY1"/>
<keyword evidence="2" id="KW-1185">Reference proteome</keyword>
<sequence length="97" mass="10976">MASCHFAGPDWALTLPLPTQIQIYHHSGNLAPARIFPGSHFGDIRALCPDHTAVDRLIVSESEWINYWALEILRQMPGRTPRVVMTALWLDYNYGAD</sequence>
<reference evidence="1 2" key="1">
    <citation type="journal article" date="2008" name="Nature">
        <title>The genome of the model beetle and pest Tribolium castaneum.</title>
        <authorList>
            <consortium name="Tribolium Genome Sequencing Consortium"/>
            <person name="Richards S."/>
            <person name="Gibbs R.A."/>
            <person name="Weinstock G.M."/>
            <person name="Brown S.J."/>
            <person name="Denell R."/>
            <person name="Beeman R.W."/>
            <person name="Gibbs R."/>
            <person name="Beeman R.W."/>
            <person name="Brown S.J."/>
            <person name="Bucher G."/>
            <person name="Friedrich M."/>
            <person name="Grimmelikhuijzen C.J."/>
            <person name="Klingler M."/>
            <person name="Lorenzen M."/>
            <person name="Richards S."/>
            <person name="Roth S."/>
            <person name="Schroder R."/>
            <person name="Tautz D."/>
            <person name="Zdobnov E.M."/>
            <person name="Muzny D."/>
            <person name="Gibbs R.A."/>
            <person name="Weinstock G.M."/>
            <person name="Attaway T."/>
            <person name="Bell S."/>
            <person name="Buhay C.J."/>
            <person name="Chandrabose M.N."/>
            <person name="Chavez D."/>
            <person name="Clerk-Blankenburg K.P."/>
            <person name="Cree A."/>
            <person name="Dao M."/>
            <person name="Davis C."/>
            <person name="Chacko J."/>
            <person name="Dinh H."/>
            <person name="Dugan-Rocha S."/>
            <person name="Fowler G."/>
            <person name="Garner T.T."/>
            <person name="Garnes J."/>
            <person name="Gnirke A."/>
            <person name="Hawes A."/>
            <person name="Hernandez J."/>
            <person name="Hines S."/>
            <person name="Holder M."/>
            <person name="Hume J."/>
            <person name="Jhangiani S.N."/>
            <person name="Joshi V."/>
            <person name="Khan Z.M."/>
            <person name="Jackson L."/>
            <person name="Kovar C."/>
            <person name="Kowis A."/>
            <person name="Lee S."/>
            <person name="Lewis L.R."/>
            <person name="Margolis J."/>
            <person name="Morgan M."/>
            <person name="Nazareth L.V."/>
            <person name="Nguyen N."/>
            <person name="Okwuonu G."/>
            <person name="Parker D."/>
            <person name="Richards S."/>
            <person name="Ruiz S.J."/>
            <person name="Santibanez J."/>
            <person name="Savard J."/>
            <person name="Scherer S.E."/>
            <person name="Schneider B."/>
            <person name="Sodergren E."/>
            <person name="Tautz D."/>
            <person name="Vattahil S."/>
            <person name="Villasana D."/>
            <person name="White C.S."/>
            <person name="Wright R."/>
            <person name="Park Y."/>
            <person name="Beeman R.W."/>
            <person name="Lord J."/>
            <person name="Oppert B."/>
            <person name="Lorenzen M."/>
            <person name="Brown S."/>
            <person name="Wang L."/>
            <person name="Savard J."/>
            <person name="Tautz D."/>
            <person name="Richards S."/>
            <person name="Weinstock G."/>
            <person name="Gibbs R.A."/>
            <person name="Liu Y."/>
            <person name="Worley K."/>
            <person name="Weinstock G."/>
            <person name="Elsik C.G."/>
            <person name="Reese J.T."/>
            <person name="Elhaik E."/>
            <person name="Landan G."/>
            <person name="Graur D."/>
            <person name="Arensburger P."/>
            <person name="Atkinson P."/>
            <person name="Beeman R.W."/>
            <person name="Beidler J."/>
            <person name="Brown S.J."/>
            <person name="Demuth J.P."/>
            <person name="Drury D.W."/>
            <person name="Du Y.Z."/>
            <person name="Fujiwara H."/>
            <person name="Lorenzen M."/>
            <person name="Maselli V."/>
            <person name="Osanai M."/>
            <person name="Park Y."/>
            <person name="Robertson H.M."/>
            <person name="Tu Z."/>
            <person name="Wang J.J."/>
            <person name="Wang S."/>
            <person name="Richards S."/>
            <person name="Song H."/>
            <person name="Zhang L."/>
            <person name="Sodergren E."/>
            <person name="Werner D."/>
            <person name="Stanke M."/>
            <person name="Morgenstern B."/>
            <person name="Solovyev V."/>
            <person name="Kosarev P."/>
            <person name="Brown G."/>
            <person name="Chen H.C."/>
            <person name="Ermolaeva O."/>
            <person name="Hlavina W."/>
            <person name="Kapustin Y."/>
            <person name="Kiryutin B."/>
            <person name="Kitts P."/>
            <person name="Maglott D."/>
            <person name="Pruitt K."/>
            <person name="Sapojnikov V."/>
            <person name="Souvorov A."/>
            <person name="Mackey A.J."/>
            <person name="Waterhouse R.M."/>
            <person name="Wyder S."/>
            <person name="Zdobnov E.M."/>
            <person name="Zdobnov E.M."/>
            <person name="Wyder S."/>
            <person name="Kriventseva E.V."/>
            <person name="Kadowaki T."/>
            <person name="Bork P."/>
            <person name="Aranda M."/>
            <person name="Bao R."/>
            <person name="Beermann A."/>
            <person name="Berns N."/>
            <person name="Bolognesi R."/>
            <person name="Bonneton F."/>
            <person name="Bopp D."/>
            <person name="Brown S.J."/>
            <person name="Bucher G."/>
            <person name="Butts T."/>
            <person name="Chaumot A."/>
            <person name="Denell R.E."/>
            <person name="Ferrier D.E."/>
            <person name="Friedrich M."/>
            <person name="Gordon C.M."/>
            <person name="Jindra M."/>
            <person name="Klingler M."/>
            <person name="Lan Q."/>
            <person name="Lattorff H.M."/>
            <person name="Laudet V."/>
            <person name="von Levetsow C."/>
            <person name="Liu Z."/>
            <person name="Lutz R."/>
            <person name="Lynch J.A."/>
            <person name="da Fonseca R.N."/>
            <person name="Posnien N."/>
            <person name="Reuter R."/>
            <person name="Roth S."/>
            <person name="Savard J."/>
            <person name="Schinko J.B."/>
            <person name="Schmitt C."/>
            <person name="Schoppmeier M."/>
            <person name="Schroder R."/>
            <person name="Shippy T.D."/>
            <person name="Simonnet F."/>
            <person name="Marques-Souza H."/>
            <person name="Tautz D."/>
            <person name="Tomoyasu Y."/>
            <person name="Trauner J."/>
            <person name="Van der Zee M."/>
            <person name="Vervoort M."/>
            <person name="Wittkopp N."/>
            <person name="Wimmer E.A."/>
            <person name="Yang X."/>
            <person name="Jones A.K."/>
            <person name="Sattelle D.B."/>
            <person name="Ebert P.R."/>
            <person name="Nelson D."/>
            <person name="Scott J.G."/>
            <person name="Beeman R.W."/>
            <person name="Muthukrishnan S."/>
            <person name="Kramer K.J."/>
            <person name="Arakane Y."/>
            <person name="Beeman R.W."/>
            <person name="Zhu Q."/>
            <person name="Hogenkamp D."/>
            <person name="Dixit R."/>
            <person name="Oppert B."/>
            <person name="Jiang H."/>
            <person name="Zou Z."/>
            <person name="Marshall J."/>
            <person name="Elpidina E."/>
            <person name="Vinokurov K."/>
            <person name="Oppert C."/>
            <person name="Zou Z."/>
            <person name="Evans J."/>
            <person name="Lu Z."/>
            <person name="Zhao P."/>
            <person name="Sumathipala N."/>
            <person name="Altincicek B."/>
            <person name="Vilcinskas A."/>
            <person name="Williams M."/>
            <person name="Hultmark D."/>
            <person name="Hetru C."/>
            <person name="Jiang H."/>
            <person name="Grimmelikhuijzen C.J."/>
            <person name="Hauser F."/>
            <person name="Cazzamali G."/>
            <person name="Williamson M."/>
            <person name="Park Y."/>
            <person name="Li B."/>
            <person name="Tanaka Y."/>
            <person name="Predel R."/>
            <person name="Neupert S."/>
            <person name="Schachtner J."/>
            <person name="Verleyen P."/>
            <person name="Raible F."/>
            <person name="Bork P."/>
            <person name="Friedrich M."/>
            <person name="Walden K.K."/>
            <person name="Robertson H.M."/>
            <person name="Angeli S."/>
            <person name="Foret S."/>
            <person name="Bucher G."/>
            <person name="Schuetz S."/>
            <person name="Maleszka R."/>
            <person name="Wimmer E.A."/>
            <person name="Beeman R.W."/>
            <person name="Lorenzen M."/>
            <person name="Tomoyasu Y."/>
            <person name="Miller S.C."/>
            <person name="Grossmann D."/>
            <person name="Bucher G."/>
        </authorList>
    </citation>
    <scope>NUCLEOTIDE SEQUENCE [LARGE SCALE GENOMIC DNA]</scope>
    <source>
        <strain evidence="1 2">Georgia GA2</strain>
    </source>
</reference>
<dbReference type="HOGENOM" id="CLU_2349450_0_0_1"/>